<reference evidence="4" key="1">
    <citation type="submission" date="2017-02" db="UniProtKB">
        <authorList>
            <consortium name="WormBaseParasite"/>
        </authorList>
    </citation>
    <scope>IDENTIFICATION</scope>
</reference>
<evidence type="ECO:0000313" key="2">
    <source>
        <dbReference type="EMBL" id="VDK40091.1"/>
    </source>
</evidence>
<gene>
    <name evidence="2" type="ORF">TASK_LOCUS8354</name>
</gene>
<name>A0A0R3WCC8_TAEAS</name>
<dbReference type="AlphaFoldDB" id="A0A0R3WCC8"/>
<evidence type="ECO:0000313" key="3">
    <source>
        <dbReference type="Proteomes" id="UP000282613"/>
    </source>
</evidence>
<dbReference type="WBParaSite" id="TASK_0000835301-mRNA-1">
    <property type="protein sequence ID" value="TASK_0000835301-mRNA-1"/>
    <property type="gene ID" value="TASK_0000835301"/>
</dbReference>
<dbReference type="EMBL" id="UYRS01018782">
    <property type="protein sequence ID" value="VDK40091.1"/>
    <property type="molecule type" value="Genomic_DNA"/>
</dbReference>
<proteinExistence type="predicted"/>
<evidence type="ECO:0000313" key="4">
    <source>
        <dbReference type="WBParaSite" id="TASK_0000835301-mRNA-1"/>
    </source>
</evidence>
<accession>A0A0R3WCC8</accession>
<reference evidence="2 3" key="2">
    <citation type="submission" date="2018-11" db="EMBL/GenBank/DDBJ databases">
        <authorList>
            <consortium name="Pathogen Informatics"/>
        </authorList>
    </citation>
    <scope>NUCLEOTIDE SEQUENCE [LARGE SCALE GENOMIC DNA]</scope>
</reference>
<evidence type="ECO:0000256" key="1">
    <source>
        <dbReference type="SAM" id="MobiDB-lite"/>
    </source>
</evidence>
<keyword evidence="3" id="KW-1185">Reference proteome</keyword>
<feature type="region of interest" description="Disordered" evidence="1">
    <location>
        <begin position="24"/>
        <end position="46"/>
    </location>
</feature>
<dbReference type="Proteomes" id="UP000282613">
    <property type="component" value="Unassembled WGS sequence"/>
</dbReference>
<organism evidence="4">
    <name type="scientific">Taenia asiatica</name>
    <name type="common">Asian tapeworm</name>
    <dbReference type="NCBI Taxonomy" id="60517"/>
    <lineage>
        <taxon>Eukaryota</taxon>
        <taxon>Metazoa</taxon>
        <taxon>Spiralia</taxon>
        <taxon>Lophotrochozoa</taxon>
        <taxon>Platyhelminthes</taxon>
        <taxon>Cestoda</taxon>
        <taxon>Eucestoda</taxon>
        <taxon>Cyclophyllidea</taxon>
        <taxon>Taeniidae</taxon>
        <taxon>Taenia</taxon>
    </lineage>
</organism>
<sequence>MVFPLGAQPPDMLEKLQYPLHSLPSASRTKLSGGANTSQSQGTTELTMLPSHLLINLLSTGGEQMDDRTDLTHTHTKPKATTVSLKGYIQQREAPTQAIRMMKFPHHFPGTANIKTGDI</sequence>
<protein>
    <submittedName>
        <fullName evidence="4">Transcription factor SOX-6</fullName>
    </submittedName>
</protein>